<dbReference type="WBParaSite" id="PSAMB.scaffold1117size35730.g11198.t1">
    <property type="protein sequence ID" value="PSAMB.scaffold1117size35730.g11198.t1"/>
    <property type="gene ID" value="PSAMB.scaffold1117size35730.g11198"/>
</dbReference>
<accession>A0A914UMJ4</accession>
<dbReference type="AlphaFoldDB" id="A0A914UMJ4"/>
<proteinExistence type="predicted"/>
<keyword evidence="2" id="KW-1185">Reference proteome</keyword>
<evidence type="ECO:0000256" key="1">
    <source>
        <dbReference type="SAM" id="Phobius"/>
    </source>
</evidence>
<organism evidence="2 3">
    <name type="scientific">Plectus sambesii</name>
    <dbReference type="NCBI Taxonomy" id="2011161"/>
    <lineage>
        <taxon>Eukaryota</taxon>
        <taxon>Metazoa</taxon>
        <taxon>Ecdysozoa</taxon>
        <taxon>Nematoda</taxon>
        <taxon>Chromadorea</taxon>
        <taxon>Plectida</taxon>
        <taxon>Plectina</taxon>
        <taxon>Plectoidea</taxon>
        <taxon>Plectidae</taxon>
        <taxon>Plectus</taxon>
    </lineage>
</organism>
<feature type="transmembrane region" description="Helical" evidence="1">
    <location>
        <begin position="7"/>
        <end position="30"/>
    </location>
</feature>
<keyword evidence="1" id="KW-1133">Transmembrane helix</keyword>
<evidence type="ECO:0000313" key="3">
    <source>
        <dbReference type="WBParaSite" id="PSAMB.scaffold1117size35730.g11198.t1"/>
    </source>
</evidence>
<keyword evidence="1" id="KW-0472">Membrane</keyword>
<evidence type="ECO:0000313" key="2">
    <source>
        <dbReference type="Proteomes" id="UP000887566"/>
    </source>
</evidence>
<dbReference type="Proteomes" id="UP000887566">
    <property type="component" value="Unplaced"/>
</dbReference>
<name>A0A914UMJ4_9BILA</name>
<reference evidence="3" key="1">
    <citation type="submission" date="2022-11" db="UniProtKB">
        <authorList>
            <consortium name="WormBaseParasite"/>
        </authorList>
    </citation>
    <scope>IDENTIFICATION</scope>
</reference>
<sequence length="88" mass="10575">MVTKRRLPFFLIPPVIAFEVFLLSGSWLTYRELRNSSESRLWFRRNFPRVLDWFYGFEDIASRGQLLGSRRKTQDLREWTGADKDESD</sequence>
<keyword evidence="1" id="KW-0812">Transmembrane</keyword>
<protein>
    <submittedName>
        <fullName evidence="3">Secreted protein</fullName>
    </submittedName>
</protein>